<dbReference type="Proteomes" id="UP000053647">
    <property type="component" value="Unassembled WGS sequence"/>
</dbReference>
<dbReference type="AlphaFoldDB" id="A0A0C9U568"/>
<reference evidence="3 4" key="1">
    <citation type="submission" date="2014-06" db="EMBL/GenBank/DDBJ databases">
        <authorList>
            <consortium name="DOE Joint Genome Institute"/>
            <person name="Kuo A."/>
            <person name="Kohler A."/>
            <person name="Nagy L.G."/>
            <person name="Floudas D."/>
            <person name="Copeland A."/>
            <person name="Barry K.W."/>
            <person name="Cichocki N."/>
            <person name="Veneault-Fourrey C."/>
            <person name="LaButti K."/>
            <person name="Lindquist E.A."/>
            <person name="Lipzen A."/>
            <person name="Lundell T."/>
            <person name="Morin E."/>
            <person name="Murat C."/>
            <person name="Sun H."/>
            <person name="Tunlid A."/>
            <person name="Henrissat B."/>
            <person name="Grigoriev I.V."/>
            <person name="Hibbett D.S."/>
            <person name="Martin F."/>
            <person name="Nordberg H.P."/>
            <person name="Cantor M.N."/>
            <person name="Hua S.X."/>
        </authorList>
    </citation>
    <scope>NUCLEOTIDE SEQUENCE [LARGE SCALE GENOMIC DNA]</scope>
    <source>
        <strain evidence="3 4">ATCC 200175</strain>
    </source>
</reference>
<accession>A0A0C9U568</accession>
<keyword evidence="2" id="KW-0732">Signal</keyword>
<evidence type="ECO:0000313" key="3">
    <source>
        <dbReference type="EMBL" id="KIJ14341.1"/>
    </source>
</evidence>
<evidence type="ECO:0000313" key="4">
    <source>
        <dbReference type="Proteomes" id="UP000053647"/>
    </source>
</evidence>
<proteinExistence type="predicted"/>
<feature type="region of interest" description="Disordered" evidence="1">
    <location>
        <begin position="290"/>
        <end position="359"/>
    </location>
</feature>
<evidence type="ECO:0000256" key="2">
    <source>
        <dbReference type="SAM" id="SignalP"/>
    </source>
</evidence>
<feature type="signal peptide" evidence="2">
    <location>
        <begin position="1"/>
        <end position="27"/>
    </location>
</feature>
<feature type="region of interest" description="Disordered" evidence="1">
    <location>
        <begin position="211"/>
        <end position="232"/>
    </location>
</feature>
<reference evidence="4" key="2">
    <citation type="submission" date="2015-01" db="EMBL/GenBank/DDBJ databases">
        <title>Evolutionary Origins and Diversification of the Mycorrhizal Mutualists.</title>
        <authorList>
            <consortium name="DOE Joint Genome Institute"/>
            <consortium name="Mycorrhizal Genomics Consortium"/>
            <person name="Kohler A."/>
            <person name="Kuo A."/>
            <person name="Nagy L.G."/>
            <person name="Floudas D."/>
            <person name="Copeland A."/>
            <person name="Barry K.W."/>
            <person name="Cichocki N."/>
            <person name="Veneault-Fourrey C."/>
            <person name="LaButti K."/>
            <person name="Lindquist E.A."/>
            <person name="Lipzen A."/>
            <person name="Lundell T."/>
            <person name="Morin E."/>
            <person name="Murat C."/>
            <person name="Riley R."/>
            <person name="Ohm R."/>
            <person name="Sun H."/>
            <person name="Tunlid A."/>
            <person name="Henrissat B."/>
            <person name="Grigoriev I.V."/>
            <person name="Hibbett D.S."/>
            <person name="Martin F."/>
        </authorList>
    </citation>
    <scope>NUCLEOTIDE SEQUENCE [LARGE SCALE GENOMIC DNA]</scope>
    <source>
        <strain evidence="4">ATCC 200175</strain>
    </source>
</reference>
<keyword evidence="4" id="KW-1185">Reference proteome</keyword>
<evidence type="ECO:0000256" key="1">
    <source>
        <dbReference type="SAM" id="MobiDB-lite"/>
    </source>
</evidence>
<organism evidence="3 4">
    <name type="scientific">Paxillus involutus ATCC 200175</name>
    <dbReference type="NCBI Taxonomy" id="664439"/>
    <lineage>
        <taxon>Eukaryota</taxon>
        <taxon>Fungi</taxon>
        <taxon>Dikarya</taxon>
        <taxon>Basidiomycota</taxon>
        <taxon>Agaricomycotina</taxon>
        <taxon>Agaricomycetes</taxon>
        <taxon>Agaricomycetidae</taxon>
        <taxon>Boletales</taxon>
        <taxon>Paxilineae</taxon>
        <taxon>Paxillaceae</taxon>
        <taxon>Paxillus</taxon>
    </lineage>
</organism>
<gene>
    <name evidence="3" type="ORF">PAXINDRAFT_100304</name>
</gene>
<sequence length="514" mass="55073">MTIPSTIHPVFAFVHTVWSSVLRLVHSFVGLFSSNNRSPEATCTLPKTHPCKAELLVPQTYLNLRSSIVTQRNFTVFTSFSSPYGPGRQSTPASGHNDVPTNPLTPILQDVILRRTSSRDGLDCTDDAELGLSTAITPITADICDQPQVSAALAMRPGAATPDTPSPIHDSSMSLFFMMPLTPPDRCYFPGLSSANDYLYREPWPINTTIDRNKPRKLPSSPLKTSFGNDPPFPGSMARTWDSPGRWDPVEIWTSTPRKKSPVHEMCLGPFGAPIFGTVQSSLVDTPSLATDISVHPSGLDPDDPTHTAPNGPAPANENHNHGQDATQQADTSRPGVCTLHPHETRLPDKHDGSQPCSHSTEWYDAPAYVSSPVAMLSPPDARPPLSASDSEAESVFGSESELPLSGARLTLFAAKSGMRNDRLPTPTSSVLPFGSGVLRARGPTRSNSDPGIPAQPCGRGNQRVSLRHGHDFRKEKRAEHTGNSLLDNLVVGGGFVSQVEGQGGVGVSVPAVA</sequence>
<dbReference type="EMBL" id="KN819344">
    <property type="protein sequence ID" value="KIJ14341.1"/>
    <property type="molecule type" value="Genomic_DNA"/>
</dbReference>
<feature type="region of interest" description="Disordered" evidence="1">
    <location>
        <begin position="377"/>
        <end position="400"/>
    </location>
</feature>
<protein>
    <submittedName>
        <fullName evidence="3">Uncharacterized protein</fullName>
    </submittedName>
</protein>
<name>A0A0C9U568_PAXIN</name>
<feature type="chain" id="PRO_5002204024" evidence="2">
    <location>
        <begin position="28"/>
        <end position="514"/>
    </location>
</feature>
<feature type="compositionally biased region" description="Basic and acidic residues" evidence="1">
    <location>
        <begin position="341"/>
        <end position="353"/>
    </location>
</feature>
<dbReference type="OrthoDB" id="2650136at2759"/>
<feature type="region of interest" description="Disordered" evidence="1">
    <location>
        <begin position="441"/>
        <end position="465"/>
    </location>
</feature>
<dbReference type="HOGENOM" id="CLU_530070_0_0_1"/>